<proteinExistence type="predicted"/>
<comment type="caution">
    <text evidence="4">The sequence shown here is derived from an EMBL/GenBank/DDBJ whole genome shotgun (WGS) entry which is preliminary data.</text>
</comment>
<keyword evidence="5" id="KW-1185">Reference proteome</keyword>
<evidence type="ECO:0000313" key="4">
    <source>
        <dbReference type="EMBL" id="KAK1770672.1"/>
    </source>
</evidence>
<reference evidence="4" key="1">
    <citation type="submission" date="2023-06" db="EMBL/GenBank/DDBJ databases">
        <title>Genome-scale phylogeny and comparative genomics of the fungal order Sordariales.</title>
        <authorList>
            <consortium name="Lawrence Berkeley National Laboratory"/>
            <person name="Hensen N."/>
            <person name="Bonometti L."/>
            <person name="Westerberg I."/>
            <person name="Brannstrom I.O."/>
            <person name="Guillou S."/>
            <person name="Cros-Aarteil S."/>
            <person name="Calhoun S."/>
            <person name="Haridas S."/>
            <person name="Kuo A."/>
            <person name="Mondo S."/>
            <person name="Pangilinan J."/>
            <person name="Riley R."/>
            <person name="Labutti K."/>
            <person name="Andreopoulos B."/>
            <person name="Lipzen A."/>
            <person name="Chen C."/>
            <person name="Yanf M."/>
            <person name="Daum C."/>
            <person name="Ng V."/>
            <person name="Clum A."/>
            <person name="Steindorff A."/>
            <person name="Ohm R."/>
            <person name="Martin F."/>
            <person name="Silar P."/>
            <person name="Natvig D."/>
            <person name="Lalanne C."/>
            <person name="Gautier V."/>
            <person name="Ament-Velasquez S.L."/>
            <person name="Kruys A."/>
            <person name="Hutchinson M.I."/>
            <person name="Powell A.J."/>
            <person name="Barry K."/>
            <person name="Miller A.N."/>
            <person name="Grigoriev I.V."/>
            <person name="Debuchy R."/>
            <person name="Gladieux P."/>
            <person name="Thoren M.H."/>
            <person name="Johannesson H."/>
        </authorList>
    </citation>
    <scope>NUCLEOTIDE SEQUENCE</scope>
    <source>
        <strain evidence="4">8032-3</strain>
    </source>
</reference>
<dbReference type="GeneID" id="85306412"/>
<organism evidence="4 5">
    <name type="scientific">Phialemonium atrogriseum</name>
    <dbReference type="NCBI Taxonomy" id="1093897"/>
    <lineage>
        <taxon>Eukaryota</taxon>
        <taxon>Fungi</taxon>
        <taxon>Dikarya</taxon>
        <taxon>Ascomycota</taxon>
        <taxon>Pezizomycotina</taxon>
        <taxon>Sordariomycetes</taxon>
        <taxon>Sordariomycetidae</taxon>
        <taxon>Cephalothecales</taxon>
        <taxon>Cephalothecaceae</taxon>
        <taxon>Phialemonium</taxon>
    </lineage>
</organism>
<evidence type="ECO:0008006" key="6">
    <source>
        <dbReference type="Google" id="ProtNLM"/>
    </source>
</evidence>
<feature type="signal peptide" evidence="3">
    <location>
        <begin position="1"/>
        <end position="19"/>
    </location>
</feature>
<feature type="compositionally biased region" description="Low complexity" evidence="1">
    <location>
        <begin position="397"/>
        <end position="415"/>
    </location>
</feature>
<feature type="compositionally biased region" description="Polar residues" evidence="1">
    <location>
        <begin position="378"/>
        <end position="390"/>
    </location>
</feature>
<feature type="region of interest" description="Disordered" evidence="1">
    <location>
        <begin position="333"/>
        <end position="361"/>
    </location>
</feature>
<evidence type="ECO:0000256" key="1">
    <source>
        <dbReference type="SAM" id="MobiDB-lite"/>
    </source>
</evidence>
<gene>
    <name evidence="4" type="ORF">QBC33DRAFT_277891</name>
</gene>
<feature type="chain" id="PRO_5042459966" description="LPXTG-domain-containing protein" evidence="3">
    <location>
        <begin position="20"/>
        <end position="492"/>
    </location>
</feature>
<evidence type="ECO:0000256" key="2">
    <source>
        <dbReference type="SAM" id="Phobius"/>
    </source>
</evidence>
<name>A0AAJ0C6Z5_9PEZI</name>
<dbReference type="AlphaFoldDB" id="A0AAJ0C6Z5"/>
<protein>
    <recommendedName>
        <fullName evidence="6">LPXTG-domain-containing protein</fullName>
    </recommendedName>
</protein>
<dbReference type="Proteomes" id="UP001244011">
    <property type="component" value="Unassembled WGS sequence"/>
</dbReference>
<dbReference type="RefSeq" id="XP_060286885.1">
    <property type="nucleotide sequence ID" value="XM_060423225.1"/>
</dbReference>
<accession>A0AAJ0C6Z5</accession>
<keyword evidence="3" id="KW-0732">Signal</keyword>
<feature type="compositionally biased region" description="Pro residues" evidence="1">
    <location>
        <begin position="443"/>
        <end position="453"/>
    </location>
</feature>
<keyword evidence="2" id="KW-0472">Membrane</keyword>
<feature type="transmembrane region" description="Helical" evidence="2">
    <location>
        <begin position="231"/>
        <end position="253"/>
    </location>
</feature>
<dbReference type="CDD" id="cd12087">
    <property type="entry name" value="TM_EGFR-like"/>
    <property type="match status" value="1"/>
</dbReference>
<dbReference type="EMBL" id="MU839000">
    <property type="protein sequence ID" value="KAK1770672.1"/>
    <property type="molecule type" value="Genomic_DNA"/>
</dbReference>
<evidence type="ECO:0000256" key="3">
    <source>
        <dbReference type="SAM" id="SignalP"/>
    </source>
</evidence>
<keyword evidence="2" id="KW-1133">Transmembrane helix</keyword>
<keyword evidence="2" id="KW-0812">Transmembrane</keyword>
<feature type="region of interest" description="Disordered" evidence="1">
    <location>
        <begin position="378"/>
        <end position="492"/>
    </location>
</feature>
<sequence length="492" mass="52233">MALHSLLLSFLLAPLYIQALQVTPNSPCAAVCQDSDTLDASDPRSSNTKNSDITCDDSIFGSSKAGIKWMNCMSCLQNSTFVQGNENDQMWFLYNSRYAVSYCVFGFPNATDVGSSPCTTSPACGLLENSLETGVLDPHSSSQYGYCSVDRDAMTGSGYASCLACISASGTTQYIANHLVALEAGCLQQPAPGMIVGLNSTLFSPKVVGIVDPSVLANPPKSETRGPTSTMVAVIVIGTLVFLAVVAACVYICRRKRKNRLTRATAEKFGSWMPQSPLSFQCQAHTGLKSPELFQNGGERSVDEMSYSPEPKGSLWHEHSPISPFQNPFGVSEQGTGEKGRPVSHQAKAGITSSPHRRQNQHPHVVVPLHSLNTSVLPSPPSVTYHSPSSAVVLRGSPSDSYTTPTSTTSTRSTTQLLPRHHAPYSPADFAGAGPGQAWPSPSAAPPAPPPKSPRMATMFSAGRRGGGRRESGSPVETMRVGVTFPPPPTGR</sequence>
<evidence type="ECO:0000313" key="5">
    <source>
        <dbReference type="Proteomes" id="UP001244011"/>
    </source>
</evidence>